<keyword evidence="2" id="KW-1185">Reference proteome</keyword>
<dbReference type="InterPro" id="IPR021799">
    <property type="entry name" value="PIN-like_prokaryotic"/>
</dbReference>
<name>W4L630_9BACT</name>
<evidence type="ECO:0000313" key="2">
    <source>
        <dbReference type="Proteomes" id="UP000019140"/>
    </source>
</evidence>
<dbReference type="Proteomes" id="UP000019140">
    <property type="component" value="Unassembled WGS sequence"/>
</dbReference>
<sequence>MTMQSRVADTSPINELIRIQHELLLPTLYTQIIIPPAVLRELQNSETSEAIRT</sequence>
<accession>W4L630</accession>
<evidence type="ECO:0000313" key="1">
    <source>
        <dbReference type="EMBL" id="ETW93314.1"/>
    </source>
</evidence>
<gene>
    <name evidence="1" type="ORF">ETSY2_51640</name>
</gene>
<dbReference type="AlphaFoldDB" id="W4L630"/>
<dbReference type="HOGENOM" id="CLU_3059653_0_0_7"/>
<protein>
    <recommendedName>
        <fullName evidence="3">PIN domain-containing protein</fullName>
    </recommendedName>
</protein>
<dbReference type="EMBL" id="AZHX01002671">
    <property type="protein sequence ID" value="ETW93314.1"/>
    <property type="molecule type" value="Genomic_DNA"/>
</dbReference>
<proteinExistence type="predicted"/>
<dbReference type="Pfam" id="PF11848">
    <property type="entry name" value="DUF3368"/>
    <property type="match status" value="1"/>
</dbReference>
<comment type="caution">
    <text evidence="1">The sequence shown here is derived from an EMBL/GenBank/DDBJ whole genome shotgun (WGS) entry which is preliminary data.</text>
</comment>
<reference evidence="1 2" key="1">
    <citation type="journal article" date="2014" name="Nature">
        <title>An environmental bacterial taxon with a large and distinct metabolic repertoire.</title>
        <authorList>
            <person name="Wilson M.C."/>
            <person name="Mori T."/>
            <person name="Ruckert C."/>
            <person name="Uria A.R."/>
            <person name="Helf M.J."/>
            <person name="Takada K."/>
            <person name="Gernert C."/>
            <person name="Steffens U.A."/>
            <person name="Heycke N."/>
            <person name="Schmitt S."/>
            <person name="Rinke C."/>
            <person name="Helfrich E.J."/>
            <person name="Brachmann A.O."/>
            <person name="Gurgui C."/>
            <person name="Wakimoto T."/>
            <person name="Kracht M."/>
            <person name="Crusemann M."/>
            <person name="Hentschel U."/>
            <person name="Abe I."/>
            <person name="Matsunaga S."/>
            <person name="Kalinowski J."/>
            <person name="Takeyama H."/>
            <person name="Piel J."/>
        </authorList>
    </citation>
    <scope>NUCLEOTIDE SEQUENCE [LARGE SCALE GENOMIC DNA]</scope>
    <source>
        <strain evidence="2">TSY2</strain>
    </source>
</reference>
<organism evidence="1 2">
    <name type="scientific">Candidatus Entotheonella gemina</name>
    <dbReference type="NCBI Taxonomy" id="1429439"/>
    <lineage>
        <taxon>Bacteria</taxon>
        <taxon>Pseudomonadati</taxon>
        <taxon>Nitrospinota/Tectimicrobiota group</taxon>
        <taxon>Candidatus Tectimicrobiota</taxon>
        <taxon>Candidatus Entotheonellia</taxon>
        <taxon>Candidatus Entotheonellales</taxon>
        <taxon>Candidatus Entotheonellaceae</taxon>
        <taxon>Candidatus Entotheonella</taxon>
    </lineage>
</organism>
<evidence type="ECO:0008006" key="3">
    <source>
        <dbReference type="Google" id="ProtNLM"/>
    </source>
</evidence>